<feature type="transmembrane region" description="Helical" evidence="1">
    <location>
        <begin position="45"/>
        <end position="64"/>
    </location>
</feature>
<reference evidence="3" key="1">
    <citation type="journal article" date="2014" name="Genome Announc.">
        <title>Draft Genome Sequence of Clostridium straminisolvens Strain JCM 21531T, Isolated from a Cellulose-Degrading Bacterial Community.</title>
        <authorList>
            <person name="Yuki M."/>
            <person name="Oshima K."/>
            <person name="Suda W."/>
            <person name="Sakamoto M."/>
            <person name="Kitamura K."/>
            <person name="Iida T."/>
            <person name="Hattori M."/>
            <person name="Ohkuma M."/>
        </authorList>
    </citation>
    <scope>NUCLEOTIDE SEQUENCE [LARGE SCALE GENOMIC DNA]</scope>
    <source>
        <strain evidence="3">JCM 21531</strain>
    </source>
</reference>
<evidence type="ECO:0000259" key="2">
    <source>
        <dbReference type="Pfam" id="PF02517"/>
    </source>
</evidence>
<dbReference type="EMBL" id="BAVR01000104">
    <property type="protein sequence ID" value="GAE90882.1"/>
    <property type="molecule type" value="Genomic_DNA"/>
</dbReference>
<dbReference type="OrthoDB" id="4177129at2"/>
<keyword evidence="1" id="KW-0812">Transmembrane</keyword>
<comment type="caution">
    <text evidence="3">The sequence shown here is derived from an EMBL/GenBank/DDBJ whole genome shotgun (WGS) entry which is preliminary data.</text>
</comment>
<dbReference type="RefSeq" id="WP_038291436.1">
    <property type="nucleotide sequence ID" value="NZ_BAVR01000104.1"/>
</dbReference>
<name>W4VCF4_9FIRM</name>
<dbReference type="Proteomes" id="UP000019109">
    <property type="component" value="Unassembled WGS sequence"/>
</dbReference>
<dbReference type="InterPro" id="IPR003675">
    <property type="entry name" value="Rce1/LyrA-like_dom"/>
</dbReference>
<feature type="transmembrane region" description="Helical" evidence="1">
    <location>
        <begin position="174"/>
        <end position="194"/>
    </location>
</feature>
<dbReference type="Pfam" id="PF02517">
    <property type="entry name" value="Rce1-like"/>
    <property type="match status" value="1"/>
</dbReference>
<accession>W4VCF4</accession>
<feature type="transmembrane region" description="Helical" evidence="1">
    <location>
        <begin position="7"/>
        <end position="25"/>
    </location>
</feature>
<evidence type="ECO:0000313" key="4">
    <source>
        <dbReference type="Proteomes" id="UP000019109"/>
    </source>
</evidence>
<protein>
    <recommendedName>
        <fullName evidence="2">CAAX prenyl protease 2/Lysostaphin resistance protein A-like domain-containing protein</fullName>
    </recommendedName>
</protein>
<dbReference type="GO" id="GO:0004175">
    <property type="term" value="F:endopeptidase activity"/>
    <property type="evidence" value="ECO:0007669"/>
    <property type="project" value="UniProtKB-ARBA"/>
</dbReference>
<evidence type="ECO:0000313" key="3">
    <source>
        <dbReference type="EMBL" id="GAE90882.1"/>
    </source>
</evidence>
<sequence>MLVEKISNISFGNIFYDIGFWILAWLLKTNLLDNVQFFVSSFGSFLYWTLSKIIIWILPCILFFKHKNIKVSDIIITKDKSWLKWGGLIGILIAVLNIIFNVISKQRIWNVELSFAFLNAAIMAPLLEEFLFRGFILNMLQKELPFYIANIITSACFLIMHIPGWFFMGVISANFYNLTFISIFILSLIFGYAFKKGNSIKSSIIAHILNNIT</sequence>
<evidence type="ECO:0000256" key="1">
    <source>
        <dbReference type="SAM" id="Phobius"/>
    </source>
</evidence>
<keyword evidence="1" id="KW-1133">Transmembrane helix</keyword>
<feature type="transmembrane region" description="Helical" evidence="1">
    <location>
        <begin position="115"/>
        <end position="132"/>
    </location>
</feature>
<dbReference type="AlphaFoldDB" id="W4VCF4"/>
<feature type="transmembrane region" description="Helical" evidence="1">
    <location>
        <begin position="144"/>
        <end position="168"/>
    </location>
</feature>
<keyword evidence="4" id="KW-1185">Reference proteome</keyword>
<proteinExistence type="predicted"/>
<gene>
    <name evidence="3" type="ORF">JCM21531_4535</name>
</gene>
<dbReference type="GO" id="GO:0080120">
    <property type="term" value="P:CAAX-box protein maturation"/>
    <property type="evidence" value="ECO:0007669"/>
    <property type="project" value="UniProtKB-ARBA"/>
</dbReference>
<feature type="transmembrane region" description="Helical" evidence="1">
    <location>
        <begin position="85"/>
        <end position="103"/>
    </location>
</feature>
<organism evidence="3 4">
    <name type="scientific">Acetivibrio straminisolvens JCM 21531</name>
    <dbReference type="NCBI Taxonomy" id="1294263"/>
    <lineage>
        <taxon>Bacteria</taxon>
        <taxon>Bacillati</taxon>
        <taxon>Bacillota</taxon>
        <taxon>Clostridia</taxon>
        <taxon>Eubacteriales</taxon>
        <taxon>Oscillospiraceae</taxon>
        <taxon>Acetivibrio</taxon>
    </lineage>
</organism>
<feature type="domain" description="CAAX prenyl protease 2/Lysostaphin resistance protein A-like" evidence="2">
    <location>
        <begin position="114"/>
        <end position="212"/>
    </location>
</feature>
<dbReference type="STRING" id="1294263.JCM21531_4535"/>
<keyword evidence="1" id="KW-0472">Membrane</keyword>